<dbReference type="PROSITE" id="PS51257">
    <property type="entry name" value="PROKAR_LIPOPROTEIN"/>
    <property type="match status" value="1"/>
</dbReference>
<evidence type="ECO:0000313" key="2">
    <source>
        <dbReference type="Proteomes" id="UP001444625"/>
    </source>
</evidence>
<dbReference type="Proteomes" id="UP001444625">
    <property type="component" value="Unassembled WGS sequence"/>
</dbReference>
<dbReference type="EMBL" id="JBDIML010000001">
    <property type="protein sequence ID" value="MEN2766629.1"/>
    <property type="molecule type" value="Genomic_DNA"/>
</dbReference>
<keyword evidence="2" id="KW-1185">Reference proteome</keyword>
<sequence>MQKLLGFLLLLLLGITGCSNDQPAIVKVDTPPDKVSEEPELVEEVSEDEEEVDEFIEFPLEDEVVRVNLNRVPILQAYLQAASNRQNVIETMKIERITSNDETNMYLLAFSCKNLQCSYLLLDETVENSGFLVADLASFETSSLSPDQTKLLLKFNRQSTLKLPVSDIVVIDLKNWEELSLQNTDEINDILDFQWPILGADWVNDETISISIPDILQLTTEQLEYWELHNNATNDILFQIENES</sequence>
<gene>
    <name evidence="1" type="ORF">ABC228_05460</name>
</gene>
<proteinExistence type="predicted"/>
<evidence type="ECO:0008006" key="3">
    <source>
        <dbReference type="Google" id="ProtNLM"/>
    </source>
</evidence>
<comment type="caution">
    <text evidence="1">The sequence shown here is derived from an EMBL/GenBank/DDBJ whole genome shotgun (WGS) entry which is preliminary data.</text>
</comment>
<organism evidence="1 2">
    <name type="scientific">Ornithinibacillus xuwenensis</name>
    <dbReference type="NCBI Taxonomy" id="3144668"/>
    <lineage>
        <taxon>Bacteria</taxon>
        <taxon>Bacillati</taxon>
        <taxon>Bacillota</taxon>
        <taxon>Bacilli</taxon>
        <taxon>Bacillales</taxon>
        <taxon>Bacillaceae</taxon>
        <taxon>Ornithinibacillus</taxon>
    </lineage>
</organism>
<protein>
    <recommendedName>
        <fullName evidence="3">Lipoprotein</fullName>
    </recommendedName>
</protein>
<name>A0ABU9XEC8_9BACI</name>
<evidence type="ECO:0000313" key="1">
    <source>
        <dbReference type="EMBL" id="MEN2766629.1"/>
    </source>
</evidence>
<accession>A0ABU9XEC8</accession>
<reference evidence="1 2" key="1">
    <citation type="submission" date="2024-05" db="EMBL/GenBank/DDBJ databases">
        <authorList>
            <person name="Haq I."/>
            <person name="Ullah Z."/>
            <person name="Ahmad R."/>
            <person name="Li M."/>
            <person name="Tong Y."/>
        </authorList>
    </citation>
    <scope>NUCLEOTIDE SEQUENCE [LARGE SCALE GENOMIC DNA]</scope>
    <source>
        <strain evidence="1 2">16A2E</strain>
    </source>
</reference>